<accession>A0ABQ7Q164</accession>
<comment type="caution">
    <text evidence="2">The sequence shown here is derived from an EMBL/GenBank/DDBJ whole genome shotgun (WGS) entry which is preliminary data.</text>
</comment>
<feature type="region of interest" description="Disordered" evidence="1">
    <location>
        <begin position="22"/>
        <end position="68"/>
    </location>
</feature>
<feature type="compositionally biased region" description="Basic residues" evidence="1">
    <location>
        <begin position="23"/>
        <end position="41"/>
    </location>
</feature>
<gene>
    <name evidence="2" type="ORF">JYU34_017105</name>
</gene>
<reference evidence="2 3" key="1">
    <citation type="submission" date="2021-06" db="EMBL/GenBank/DDBJ databases">
        <title>A haploid diamondback moth (Plutella xylostella L.) genome assembly resolves 31 chromosomes and identifies a diamide resistance mutation.</title>
        <authorList>
            <person name="Ward C.M."/>
            <person name="Perry K.D."/>
            <person name="Baker G."/>
            <person name="Powis K."/>
            <person name="Heckel D.G."/>
            <person name="Baxter S.W."/>
        </authorList>
    </citation>
    <scope>NUCLEOTIDE SEQUENCE [LARGE SCALE GENOMIC DNA]</scope>
    <source>
        <strain evidence="2 3">LV</strain>
        <tissue evidence="2">Single pupa</tissue>
    </source>
</reference>
<dbReference type="EMBL" id="JAHIBW010000023">
    <property type="protein sequence ID" value="KAG7298698.1"/>
    <property type="molecule type" value="Genomic_DNA"/>
</dbReference>
<protein>
    <submittedName>
        <fullName evidence="2">Uncharacterized protein</fullName>
    </submittedName>
</protein>
<evidence type="ECO:0000313" key="3">
    <source>
        <dbReference type="Proteomes" id="UP000823941"/>
    </source>
</evidence>
<evidence type="ECO:0000256" key="1">
    <source>
        <dbReference type="SAM" id="MobiDB-lite"/>
    </source>
</evidence>
<sequence length="89" mass="9978">MKMKAFSWLQKVSPQPMVCRGMERRRRTSGRRARRPVRHCRPVAPCPPAPPRPAPPRPATHASSQAKGRGVCSSFIAQLFNLMTRISVS</sequence>
<evidence type="ECO:0000313" key="2">
    <source>
        <dbReference type="EMBL" id="KAG7298698.1"/>
    </source>
</evidence>
<dbReference type="Proteomes" id="UP000823941">
    <property type="component" value="Chromosome 23"/>
</dbReference>
<name>A0ABQ7Q164_PLUXY</name>
<keyword evidence="3" id="KW-1185">Reference proteome</keyword>
<proteinExistence type="predicted"/>
<organism evidence="2 3">
    <name type="scientific">Plutella xylostella</name>
    <name type="common">Diamondback moth</name>
    <name type="synonym">Plutella maculipennis</name>
    <dbReference type="NCBI Taxonomy" id="51655"/>
    <lineage>
        <taxon>Eukaryota</taxon>
        <taxon>Metazoa</taxon>
        <taxon>Ecdysozoa</taxon>
        <taxon>Arthropoda</taxon>
        <taxon>Hexapoda</taxon>
        <taxon>Insecta</taxon>
        <taxon>Pterygota</taxon>
        <taxon>Neoptera</taxon>
        <taxon>Endopterygota</taxon>
        <taxon>Lepidoptera</taxon>
        <taxon>Glossata</taxon>
        <taxon>Ditrysia</taxon>
        <taxon>Yponomeutoidea</taxon>
        <taxon>Plutellidae</taxon>
        <taxon>Plutella</taxon>
    </lineage>
</organism>
<feature type="compositionally biased region" description="Pro residues" evidence="1">
    <location>
        <begin position="44"/>
        <end position="58"/>
    </location>
</feature>